<dbReference type="PANTHER" id="PTHR10937">
    <property type="entry name" value="GLUCOSAMINE--FRUCTOSE-6-PHOSPHATE AMINOTRANSFERASE, ISOMERIZING"/>
    <property type="match status" value="1"/>
</dbReference>
<dbReference type="GO" id="GO:0004360">
    <property type="term" value="F:glutamine-fructose-6-phosphate transaminase (isomerizing) activity"/>
    <property type="evidence" value="ECO:0007669"/>
    <property type="project" value="UniProtKB-EC"/>
</dbReference>
<dbReference type="PATRIC" id="fig|1656095.3.peg.4453"/>
<sequence length="337" mass="35618">MSTPYENDIAMQPQAINAQLANPLPQALHDVQLASYDRIILTGMGSSDYALIPVERALANRGYPVWRIDAGRLLDMPGLITENTLLWATSQSGMSGEVVALLAQGNRPRTLIGLTNDRESVLAKKADILVTLESGDEATVSSKSYLNTLIACHRALAVLLGEDDAQACAATTHVLAAVQSLVGDSESVVDMAEQLFTARRPRIAYIGTGSFAANALTGALITKEASKVSAEGFIGGEFRHGPLETSGEGMLAVLLGKPGDETLEKLAAEMLANGTQVVTIGSAPYAGSRLLSVPEGDELGQLLCGFIYIEHLTVALARKNGFIPGHFLYGQKITVAV</sequence>
<evidence type="ECO:0000313" key="7">
    <source>
        <dbReference type="Proteomes" id="UP000037315"/>
    </source>
</evidence>
<gene>
    <name evidence="6" type="ORF">ACH50_09140</name>
</gene>
<dbReference type="SUPFAM" id="SSF53697">
    <property type="entry name" value="SIS domain"/>
    <property type="match status" value="1"/>
</dbReference>
<protein>
    <recommendedName>
        <fullName evidence="3">Glutamine--fructose-6-phosphate aminotransferase [isomerizing]</fullName>
        <ecNumber evidence="2">2.6.1.16</ecNumber>
    </recommendedName>
</protein>
<keyword evidence="4" id="KW-0315">Glutamine amidotransferase</keyword>
<evidence type="ECO:0000256" key="2">
    <source>
        <dbReference type="ARBA" id="ARBA00012916"/>
    </source>
</evidence>
<dbReference type="PANTHER" id="PTHR10937:SF0">
    <property type="entry name" value="GLUTAMINE--FRUCTOSE-6-PHOSPHATE TRANSAMINASE (ISOMERIZING)"/>
    <property type="match status" value="1"/>
</dbReference>
<dbReference type="STRING" id="1121863.GCA_000621185_03986"/>
<keyword evidence="6" id="KW-0032">Aminotransferase</keyword>
<evidence type="ECO:0000256" key="4">
    <source>
        <dbReference type="ARBA" id="ARBA00022962"/>
    </source>
</evidence>
<dbReference type="Proteomes" id="UP000037315">
    <property type="component" value="Unassembled WGS sequence"/>
</dbReference>
<dbReference type="PROSITE" id="PS51464">
    <property type="entry name" value="SIS"/>
    <property type="match status" value="2"/>
</dbReference>
<dbReference type="EMBL" id="LFEJ01000013">
    <property type="protein sequence ID" value="KMV34913.1"/>
    <property type="molecule type" value="Genomic_DNA"/>
</dbReference>
<keyword evidence="6" id="KW-0808">Transferase</keyword>
<keyword evidence="7" id="KW-1185">Reference proteome</keyword>
<accession>A0A0J8VN34</accession>
<evidence type="ECO:0000256" key="3">
    <source>
        <dbReference type="ARBA" id="ARBA00016090"/>
    </source>
</evidence>
<feature type="domain" description="SIS" evidence="5">
    <location>
        <begin position="191"/>
        <end position="322"/>
    </location>
</feature>
<dbReference type="GO" id="GO:0006487">
    <property type="term" value="P:protein N-linked glycosylation"/>
    <property type="evidence" value="ECO:0007669"/>
    <property type="project" value="TreeGrafter"/>
</dbReference>
<organism evidence="6 7">
    <name type="scientific">Franconibacter pulveris</name>
    <dbReference type="NCBI Taxonomy" id="435910"/>
    <lineage>
        <taxon>Bacteria</taxon>
        <taxon>Pseudomonadati</taxon>
        <taxon>Pseudomonadota</taxon>
        <taxon>Gammaproteobacteria</taxon>
        <taxon>Enterobacterales</taxon>
        <taxon>Enterobacteriaceae</taxon>
        <taxon>Franconibacter</taxon>
    </lineage>
</organism>
<comment type="catalytic activity">
    <reaction evidence="1">
        <text>D-fructose 6-phosphate + L-glutamine = D-glucosamine 6-phosphate + L-glutamate</text>
        <dbReference type="Rhea" id="RHEA:13237"/>
        <dbReference type="ChEBI" id="CHEBI:29985"/>
        <dbReference type="ChEBI" id="CHEBI:58359"/>
        <dbReference type="ChEBI" id="CHEBI:58725"/>
        <dbReference type="ChEBI" id="CHEBI:61527"/>
        <dbReference type="EC" id="2.6.1.16"/>
    </reaction>
</comment>
<dbReference type="AlphaFoldDB" id="A0A0J8VN34"/>
<name>A0A0J8VN34_9ENTR</name>
<dbReference type="GO" id="GO:0005829">
    <property type="term" value="C:cytosol"/>
    <property type="evidence" value="ECO:0007669"/>
    <property type="project" value="TreeGrafter"/>
</dbReference>
<reference evidence="6 7" key="1">
    <citation type="submission" date="2015-06" db="EMBL/GenBank/DDBJ databases">
        <title>Genome sequencing of Cronobacter sp. strain DJ34 isolated from petroleum contaminated sludge of Duliajan Oil Fields, Assam, India.</title>
        <authorList>
            <person name="Pal S."/>
            <person name="Banerjee T.D."/>
            <person name="Roy A."/>
            <person name="Sar P."/>
            <person name="Kazy S.K."/>
        </authorList>
    </citation>
    <scope>NUCLEOTIDE SEQUENCE [LARGE SCALE GENOMIC DNA]</scope>
    <source>
        <strain evidence="6 7">DJ34</strain>
    </source>
</reference>
<dbReference type="Pfam" id="PF01380">
    <property type="entry name" value="SIS"/>
    <property type="match status" value="1"/>
</dbReference>
<dbReference type="GO" id="GO:0006047">
    <property type="term" value="P:UDP-N-acetylglucosamine metabolic process"/>
    <property type="evidence" value="ECO:0007669"/>
    <property type="project" value="TreeGrafter"/>
</dbReference>
<dbReference type="InterPro" id="IPR046348">
    <property type="entry name" value="SIS_dom_sf"/>
</dbReference>
<comment type="caution">
    <text evidence="6">The sequence shown here is derived from an EMBL/GenBank/DDBJ whole genome shotgun (WGS) entry which is preliminary data.</text>
</comment>
<dbReference type="EC" id="2.6.1.16" evidence="2"/>
<evidence type="ECO:0000259" key="5">
    <source>
        <dbReference type="PROSITE" id="PS51464"/>
    </source>
</evidence>
<dbReference type="InterPro" id="IPR001347">
    <property type="entry name" value="SIS_dom"/>
</dbReference>
<dbReference type="RefSeq" id="WP_024560982.1">
    <property type="nucleotide sequence ID" value="NZ_LFEJ01000013.1"/>
</dbReference>
<dbReference type="GO" id="GO:0097367">
    <property type="term" value="F:carbohydrate derivative binding"/>
    <property type="evidence" value="ECO:0007669"/>
    <property type="project" value="InterPro"/>
</dbReference>
<dbReference type="OrthoDB" id="9761808at2"/>
<evidence type="ECO:0000256" key="1">
    <source>
        <dbReference type="ARBA" id="ARBA00001031"/>
    </source>
</evidence>
<feature type="domain" description="SIS" evidence="5">
    <location>
        <begin position="29"/>
        <end position="165"/>
    </location>
</feature>
<evidence type="ECO:0000313" key="6">
    <source>
        <dbReference type="EMBL" id="KMV34913.1"/>
    </source>
</evidence>
<dbReference type="Gene3D" id="3.40.50.10490">
    <property type="entry name" value="Glucose-6-phosphate isomerase like protein, domain 1"/>
    <property type="match status" value="2"/>
</dbReference>
<dbReference type="GO" id="GO:0006002">
    <property type="term" value="P:fructose 6-phosphate metabolic process"/>
    <property type="evidence" value="ECO:0007669"/>
    <property type="project" value="TreeGrafter"/>
</dbReference>
<proteinExistence type="predicted"/>